<gene>
    <name evidence="2" type="ORF">PCAR00345_LOCUS3845</name>
</gene>
<dbReference type="EMBL" id="HBIZ01006729">
    <property type="protein sequence ID" value="CAE0751260.1"/>
    <property type="molecule type" value="Transcribed_RNA"/>
</dbReference>
<dbReference type="Gene3D" id="3.50.50.60">
    <property type="entry name" value="FAD/NAD(P)-binding domain"/>
    <property type="match status" value="1"/>
</dbReference>
<protein>
    <recommendedName>
        <fullName evidence="1">FAD dependent oxidoreductase domain-containing protein</fullName>
    </recommendedName>
</protein>
<evidence type="ECO:0000259" key="1">
    <source>
        <dbReference type="Pfam" id="PF01266"/>
    </source>
</evidence>
<dbReference type="PANTHER" id="PTHR13847">
    <property type="entry name" value="SARCOSINE DEHYDROGENASE-RELATED"/>
    <property type="match status" value="1"/>
</dbReference>
<evidence type="ECO:0000313" key="2">
    <source>
        <dbReference type="EMBL" id="CAE0751260.1"/>
    </source>
</evidence>
<dbReference type="SUPFAM" id="SSF51905">
    <property type="entry name" value="FAD/NAD(P)-binding domain"/>
    <property type="match status" value="1"/>
</dbReference>
<accession>A0A7S4B318</accession>
<name>A0A7S4B318_CHRCT</name>
<dbReference type="PANTHER" id="PTHR13847:SF150">
    <property type="entry name" value="OXIDOREDUCTASE TDA3-RELATED"/>
    <property type="match status" value="1"/>
</dbReference>
<reference evidence="2" key="1">
    <citation type="submission" date="2021-01" db="EMBL/GenBank/DDBJ databases">
        <authorList>
            <person name="Corre E."/>
            <person name="Pelletier E."/>
            <person name="Niang G."/>
            <person name="Scheremetjew M."/>
            <person name="Finn R."/>
            <person name="Kale V."/>
            <person name="Holt S."/>
            <person name="Cochrane G."/>
            <person name="Meng A."/>
            <person name="Brown T."/>
            <person name="Cohen L."/>
        </authorList>
    </citation>
    <scope>NUCLEOTIDE SEQUENCE</scope>
    <source>
        <strain evidence="2">CCMP645</strain>
    </source>
</reference>
<dbReference type="Pfam" id="PF01266">
    <property type="entry name" value="DAO"/>
    <property type="match status" value="1"/>
</dbReference>
<dbReference type="GO" id="GO:0005737">
    <property type="term" value="C:cytoplasm"/>
    <property type="evidence" value="ECO:0007669"/>
    <property type="project" value="TreeGrafter"/>
</dbReference>
<dbReference type="InterPro" id="IPR036188">
    <property type="entry name" value="FAD/NAD-bd_sf"/>
</dbReference>
<sequence length="105" mass="11071">MREEPGQVQVRPEVAQRLVKTIRQISSEFVDAPVVLEQACHLPIASGGDPVIGRAPALQNAFVATGHSCWGILNAPATGVAIAEMIVDGKSSSVDVSAFDPSKFM</sequence>
<feature type="domain" description="FAD dependent oxidoreductase" evidence="1">
    <location>
        <begin position="7"/>
        <end position="85"/>
    </location>
</feature>
<dbReference type="InterPro" id="IPR006076">
    <property type="entry name" value="FAD-dep_OxRdtase"/>
</dbReference>
<dbReference type="AlphaFoldDB" id="A0A7S4B318"/>
<proteinExistence type="predicted"/>
<organism evidence="2">
    <name type="scientific">Chrysotila carterae</name>
    <name type="common">Marine alga</name>
    <name type="synonym">Syracosphaera carterae</name>
    <dbReference type="NCBI Taxonomy" id="13221"/>
    <lineage>
        <taxon>Eukaryota</taxon>
        <taxon>Haptista</taxon>
        <taxon>Haptophyta</taxon>
        <taxon>Prymnesiophyceae</taxon>
        <taxon>Isochrysidales</taxon>
        <taxon>Isochrysidaceae</taxon>
        <taxon>Chrysotila</taxon>
    </lineage>
</organism>